<dbReference type="GO" id="GO:0016829">
    <property type="term" value="F:lyase activity"/>
    <property type="evidence" value="ECO:0007669"/>
    <property type="project" value="UniProtKB-KW"/>
</dbReference>
<comment type="caution">
    <text evidence="1">The sequence shown here is derived from an EMBL/GenBank/DDBJ whole genome shotgun (WGS) entry which is preliminary data.</text>
</comment>
<evidence type="ECO:0000313" key="2">
    <source>
        <dbReference type="Proteomes" id="UP000538196"/>
    </source>
</evidence>
<dbReference type="EMBL" id="JACHVP010000003">
    <property type="protein sequence ID" value="MBB2967921.1"/>
    <property type="molecule type" value="Genomic_DNA"/>
</dbReference>
<dbReference type="SUPFAM" id="SSF47413">
    <property type="entry name" value="lambda repressor-like DNA-binding domains"/>
    <property type="match status" value="1"/>
</dbReference>
<dbReference type="RefSeq" id="WP_021757331.1">
    <property type="nucleotide sequence ID" value="NZ_JACHVP010000003.1"/>
</dbReference>
<sequence length="126" mass="13952">MPNPRYVPKLYAVEPKLFGKRQPIHWRQADTLLGSEIDNLAAARFQHEVAFKARRAIHFAGVTFEDVADEHGVEAAWIGRILRGDTVMSLQAVAWLDRVFGIGALRVTSLQVGGQTGRASDESNPN</sequence>
<dbReference type="GO" id="GO:0003677">
    <property type="term" value="F:DNA binding"/>
    <property type="evidence" value="ECO:0007669"/>
    <property type="project" value="InterPro"/>
</dbReference>
<organism evidence="1 2">
    <name type="scientific">Leifsonia aquatica</name>
    <name type="common">Corynebacterium aquaticum</name>
    <dbReference type="NCBI Taxonomy" id="144185"/>
    <lineage>
        <taxon>Bacteria</taxon>
        <taxon>Bacillati</taxon>
        <taxon>Actinomycetota</taxon>
        <taxon>Actinomycetes</taxon>
        <taxon>Micrococcales</taxon>
        <taxon>Microbacteriaceae</taxon>
        <taxon>Leifsonia</taxon>
    </lineage>
</organism>
<dbReference type="AlphaFoldDB" id="A0A7W4UYH6"/>
<dbReference type="Pfam" id="PF13560">
    <property type="entry name" value="HTH_31"/>
    <property type="match status" value="1"/>
</dbReference>
<gene>
    <name evidence="1" type="ORF">FHX33_002691</name>
</gene>
<name>A0A7W4UYH6_LEIAQ</name>
<reference evidence="1 2" key="1">
    <citation type="submission" date="2020-08" db="EMBL/GenBank/DDBJ databases">
        <title>Sequencing the genomes of 1000 actinobacteria strains.</title>
        <authorList>
            <person name="Klenk H.-P."/>
        </authorList>
    </citation>
    <scope>NUCLEOTIDE SEQUENCE [LARGE SCALE GENOMIC DNA]</scope>
    <source>
        <strain evidence="1 2">DSM 20146</strain>
    </source>
</reference>
<proteinExistence type="predicted"/>
<evidence type="ECO:0000313" key="1">
    <source>
        <dbReference type="EMBL" id="MBB2967921.1"/>
    </source>
</evidence>
<keyword evidence="1" id="KW-0456">Lyase</keyword>
<keyword evidence="2" id="KW-1185">Reference proteome</keyword>
<dbReference type="InterPro" id="IPR010982">
    <property type="entry name" value="Lambda_DNA-bd_dom_sf"/>
</dbReference>
<protein>
    <submittedName>
        <fullName evidence="1">Cyanate lyase</fullName>
    </submittedName>
</protein>
<dbReference type="Proteomes" id="UP000538196">
    <property type="component" value="Unassembled WGS sequence"/>
</dbReference>
<accession>A0A7W4UYH6</accession>